<dbReference type="AlphaFoldDB" id="A0A0G1FF17"/>
<dbReference type="SUPFAM" id="SSF52540">
    <property type="entry name" value="P-loop containing nucleoside triphosphate hydrolases"/>
    <property type="match status" value="1"/>
</dbReference>
<evidence type="ECO:0000313" key="6">
    <source>
        <dbReference type="Proteomes" id="UP000034543"/>
    </source>
</evidence>
<dbReference type="InterPro" id="IPR003593">
    <property type="entry name" value="AAA+_ATPase"/>
</dbReference>
<dbReference type="CDD" id="cd00009">
    <property type="entry name" value="AAA"/>
    <property type="match status" value="1"/>
</dbReference>
<dbReference type="STRING" id="1618436.UV59_C0007G0041"/>
<dbReference type="Pfam" id="PF13541">
    <property type="entry name" value="ChlI"/>
    <property type="match status" value="1"/>
</dbReference>
<dbReference type="SMART" id="SM00382">
    <property type="entry name" value="AAA"/>
    <property type="match status" value="1"/>
</dbReference>
<proteinExistence type="inferred from homology"/>
<dbReference type="InterPro" id="IPR014721">
    <property type="entry name" value="Ribsml_uS5_D2-typ_fold_subgr"/>
</dbReference>
<dbReference type="InterPro" id="IPR000523">
    <property type="entry name" value="Mg_chelatse_chII-like_cat_dom"/>
</dbReference>
<dbReference type="InterPro" id="IPR001208">
    <property type="entry name" value="MCM_dom"/>
</dbReference>
<evidence type="ECO:0000256" key="3">
    <source>
        <dbReference type="ARBA" id="ARBA00022840"/>
    </source>
</evidence>
<dbReference type="InterPro" id="IPR027417">
    <property type="entry name" value="P-loop_NTPase"/>
</dbReference>
<name>A0A0G1FF17_9BACT</name>
<evidence type="ECO:0000256" key="1">
    <source>
        <dbReference type="ARBA" id="ARBA00006354"/>
    </source>
</evidence>
<dbReference type="InterPro" id="IPR020568">
    <property type="entry name" value="Ribosomal_Su5_D2-typ_SF"/>
</dbReference>
<dbReference type="SUPFAM" id="SSF54211">
    <property type="entry name" value="Ribosomal protein S5 domain 2-like"/>
    <property type="match status" value="1"/>
</dbReference>
<dbReference type="Pfam" id="PF13335">
    <property type="entry name" value="Mg_chelatase_C"/>
    <property type="match status" value="1"/>
</dbReference>
<dbReference type="PANTHER" id="PTHR32039:SF7">
    <property type="entry name" value="COMPETENCE PROTEIN COMM"/>
    <property type="match status" value="1"/>
</dbReference>
<evidence type="ECO:0000256" key="2">
    <source>
        <dbReference type="ARBA" id="ARBA00022741"/>
    </source>
</evidence>
<feature type="domain" description="MCM C-terminal AAA(+) ATPase" evidence="4">
    <location>
        <begin position="293"/>
        <end position="351"/>
    </location>
</feature>
<dbReference type="InterPro" id="IPR025158">
    <property type="entry name" value="Mg_chelat-rel_C"/>
</dbReference>
<dbReference type="PROSITE" id="PS50051">
    <property type="entry name" value="MCM_2"/>
    <property type="match status" value="1"/>
</dbReference>
<keyword evidence="3" id="KW-0067">ATP-binding</keyword>
<dbReference type="InterPro" id="IPR045006">
    <property type="entry name" value="CHLI-like"/>
</dbReference>
<dbReference type="Gene3D" id="3.40.50.300">
    <property type="entry name" value="P-loop containing nucleotide triphosphate hydrolases"/>
    <property type="match status" value="1"/>
</dbReference>
<comment type="caution">
    <text evidence="5">The sequence shown here is derived from an EMBL/GenBank/DDBJ whole genome shotgun (WGS) entry which is preliminary data.</text>
</comment>
<gene>
    <name evidence="5" type="ORF">UV59_C0007G0041</name>
</gene>
<dbReference type="NCBIfam" id="TIGR00368">
    <property type="entry name" value="YifB family Mg chelatase-like AAA ATPase"/>
    <property type="match status" value="1"/>
</dbReference>
<accession>A0A0G1FF17</accession>
<dbReference type="PANTHER" id="PTHR32039">
    <property type="entry name" value="MAGNESIUM-CHELATASE SUBUNIT CHLI"/>
    <property type="match status" value="1"/>
</dbReference>
<comment type="similarity">
    <text evidence="1">Belongs to the Mg-chelatase subunits D/I family. ComM subfamily.</text>
</comment>
<organism evidence="5 6">
    <name type="scientific">Candidatus Gottesmanbacteria bacterium GW2011_GWA1_43_11</name>
    <dbReference type="NCBI Taxonomy" id="1618436"/>
    <lineage>
        <taxon>Bacteria</taxon>
        <taxon>Candidatus Gottesmaniibacteriota</taxon>
    </lineage>
</organism>
<dbReference type="EMBL" id="LCFB01000007">
    <property type="protein sequence ID" value="KKS85458.1"/>
    <property type="molecule type" value="Genomic_DNA"/>
</dbReference>
<evidence type="ECO:0000313" key="5">
    <source>
        <dbReference type="EMBL" id="KKS85458.1"/>
    </source>
</evidence>
<dbReference type="Pfam" id="PF01078">
    <property type="entry name" value="Mg_chelatase"/>
    <property type="match status" value="1"/>
</dbReference>
<protein>
    <submittedName>
        <fullName evidence="5">Mg chelatase, subunit ChlI</fullName>
    </submittedName>
</protein>
<dbReference type="GO" id="GO:0003677">
    <property type="term" value="F:DNA binding"/>
    <property type="evidence" value="ECO:0007669"/>
    <property type="project" value="InterPro"/>
</dbReference>
<dbReference type="Gene3D" id="3.30.230.10">
    <property type="match status" value="1"/>
</dbReference>
<evidence type="ECO:0000259" key="4">
    <source>
        <dbReference type="PROSITE" id="PS50051"/>
    </source>
</evidence>
<reference evidence="5 6" key="1">
    <citation type="journal article" date="2015" name="Nature">
        <title>rRNA introns, odd ribosomes, and small enigmatic genomes across a large radiation of phyla.</title>
        <authorList>
            <person name="Brown C.T."/>
            <person name="Hug L.A."/>
            <person name="Thomas B.C."/>
            <person name="Sharon I."/>
            <person name="Castelle C.J."/>
            <person name="Singh A."/>
            <person name="Wilkins M.J."/>
            <person name="Williams K.H."/>
            <person name="Banfield J.F."/>
        </authorList>
    </citation>
    <scope>NUCLEOTIDE SEQUENCE [LARGE SCALE GENOMIC DNA]</scope>
</reference>
<dbReference type="PATRIC" id="fig|1618436.3.peg.421"/>
<dbReference type="GO" id="GO:0005524">
    <property type="term" value="F:ATP binding"/>
    <property type="evidence" value="ECO:0007669"/>
    <property type="project" value="UniProtKB-KW"/>
</dbReference>
<keyword evidence="2" id="KW-0547">Nucleotide-binding</keyword>
<dbReference type="Proteomes" id="UP000034543">
    <property type="component" value="Unassembled WGS sequence"/>
</dbReference>
<dbReference type="InterPro" id="IPR004482">
    <property type="entry name" value="Mg_chelat-rel"/>
</dbReference>
<sequence>MLAKVFSGATVGLNSVLVTVEVDIAAQGFPAFTIVGLPDKAVEEAKERVRSAIKNSGADFPVKRITVNLAPADLPKEGPQYDLPIALGVLIASGQLDCEVASALVIGELSLDGTLRHTNGILPLALLAQSSDFNACFVPEVDAKEAAVVSNLRVYPVNKLVSLFHHFAKTAEIKPHAPTKFSDLAVTASYEFDFADVRGQEQAKRAFEVAAAGGHNLLLKGPPGAGKTMLSRALPSIMPDFTEAEALETTKIYSITGNLPPGSSLITSRPFRSPHHTTSRIGLIGGGSRPLPGEISLAHRGILFLDEFPEFPRSVLEALRQPIENGMVTISRAAGAITYPAKFLLVAAANPCPCGNYGEPTKKCSCMPGAILRYQKRISGPILDRIDLHLDVPAVPTDKLVEVEASRTRETSAAVKKRVNAARNLSSTRLSLYGLFMNAEMSTRQVQELCFLSTACYQLMQQAVEKLHLSARSYYKIIKISRTIADLGHSKEITSEHIAEALQFRQKINDV</sequence>